<feature type="domain" description="Mannose-6-phosphate isomerase cupin" evidence="8">
    <location>
        <begin position="244"/>
        <end position="318"/>
    </location>
</feature>
<evidence type="ECO:0000313" key="9">
    <source>
        <dbReference type="EMBL" id="SKA89144.1"/>
    </source>
</evidence>
<dbReference type="CDD" id="cd07010">
    <property type="entry name" value="cupin_PMI_type_I_N_bac"/>
    <property type="match status" value="1"/>
</dbReference>
<dbReference type="STRING" id="1147123.SAMN05443428_10985"/>
<keyword evidence="1 5" id="KW-0479">Metal-binding</keyword>
<comment type="cofactor">
    <cofactor evidence="5">
        <name>Zn(2+)</name>
        <dbReference type="ChEBI" id="CHEBI:29105"/>
    </cofactor>
    <text evidence="5">Binds 1 zinc ion per subunit.</text>
</comment>
<dbReference type="AlphaFoldDB" id="A0A1T4XI02"/>
<dbReference type="InterPro" id="IPR014710">
    <property type="entry name" value="RmlC-like_jellyroll"/>
</dbReference>
<evidence type="ECO:0000256" key="6">
    <source>
        <dbReference type="PIRSR" id="PIRSR036894-2"/>
    </source>
</evidence>
<dbReference type="GO" id="GO:0008270">
    <property type="term" value="F:zinc ion binding"/>
    <property type="evidence" value="ECO:0007669"/>
    <property type="project" value="InterPro"/>
</dbReference>
<evidence type="ECO:0000259" key="8">
    <source>
        <dbReference type="Pfam" id="PF21621"/>
    </source>
</evidence>
<dbReference type="InterPro" id="IPR014628">
    <property type="entry name" value="Man6P_isomerase_Firm_short"/>
</dbReference>
<dbReference type="Gene3D" id="2.60.120.10">
    <property type="entry name" value="Jelly Rolls"/>
    <property type="match status" value="2"/>
</dbReference>
<evidence type="ECO:0000256" key="4">
    <source>
        <dbReference type="ARBA" id="ARBA00030762"/>
    </source>
</evidence>
<dbReference type="PANTHER" id="PTHR42742:SF3">
    <property type="entry name" value="FRUCTOKINASE"/>
    <property type="match status" value="1"/>
</dbReference>
<dbReference type="EMBL" id="FUYH01000009">
    <property type="protein sequence ID" value="SKA89144.1"/>
    <property type="molecule type" value="Genomic_DNA"/>
</dbReference>
<evidence type="ECO:0000259" key="7">
    <source>
        <dbReference type="Pfam" id="PF20511"/>
    </source>
</evidence>
<dbReference type="PANTHER" id="PTHR42742">
    <property type="entry name" value="TRANSCRIPTIONAL REPRESSOR MPRA"/>
    <property type="match status" value="1"/>
</dbReference>
<dbReference type="Pfam" id="PF21621">
    <property type="entry name" value="MPI_cupin_dom"/>
    <property type="match status" value="1"/>
</dbReference>
<protein>
    <recommendedName>
        <fullName evidence="3">Phosphohexomutase</fullName>
    </recommendedName>
    <alternativeName>
        <fullName evidence="4">Phosphomannose isomerase</fullName>
    </alternativeName>
</protein>
<keyword evidence="9" id="KW-0413">Isomerase</keyword>
<accession>A0A1T4XI02</accession>
<evidence type="ECO:0000256" key="2">
    <source>
        <dbReference type="ARBA" id="ARBA00022833"/>
    </source>
</evidence>
<dbReference type="InterPro" id="IPR049071">
    <property type="entry name" value="MPI_cupin_dom"/>
</dbReference>
<dbReference type="PIRSF" id="PIRSF036894">
    <property type="entry name" value="PMI_Firm_short"/>
    <property type="match status" value="1"/>
</dbReference>
<dbReference type="Proteomes" id="UP000190105">
    <property type="component" value="Unassembled WGS sequence"/>
</dbReference>
<keyword evidence="10" id="KW-1185">Reference proteome</keyword>
<dbReference type="Pfam" id="PF20511">
    <property type="entry name" value="PMI_typeI_cat"/>
    <property type="match status" value="1"/>
</dbReference>
<evidence type="ECO:0000256" key="5">
    <source>
        <dbReference type="PIRSR" id="PIRSR036894-1"/>
    </source>
</evidence>
<evidence type="ECO:0000256" key="3">
    <source>
        <dbReference type="ARBA" id="ARBA00029741"/>
    </source>
</evidence>
<dbReference type="InterPro" id="IPR011051">
    <property type="entry name" value="RmlC_Cupin_sf"/>
</dbReference>
<dbReference type="InterPro" id="IPR046457">
    <property type="entry name" value="PMI_typeI_cat"/>
</dbReference>
<sequence>MLYPLFFEPVYKNIIWGGRDFERLFNRQLPEGKIGESWEICCHKNGMSIVSNGSLKGLTLKEIIERYKEEILGVKCTNTSTFPLLIKFIDAKDKLSIQVHPDDDYALLNEGDMGKTEMWYIIDAKEDAKLIYGVKMGTSKEDFKKAILDGNLEEYVNYVNVKKGDCVFIPSGTVHAILDGIVVAEIQQNSDTTYRVYDYNRVDSKGMKRDLHVEKALDVINFDFEGKVDKKNEIVYDGFKVENIAECKYFAVDKISVNKCYKDKCSGETFHAYTAVEGEGELIHNNINYKINSGNSFLMPSSIGEYEIRGNITLLKSYL</sequence>
<dbReference type="SUPFAM" id="SSF51182">
    <property type="entry name" value="RmlC-like cupins"/>
    <property type="match status" value="1"/>
</dbReference>
<proteinExistence type="predicted"/>
<dbReference type="OrthoDB" id="9808275at2"/>
<feature type="active site" evidence="6">
    <location>
        <position position="195"/>
    </location>
</feature>
<dbReference type="GO" id="GO:0004476">
    <property type="term" value="F:mannose-6-phosphate isomerase activity"/>
    <property type="evidence" value="ECO:0007669"/>
    <property type="project" value="InterPro"/>
</dbReference>
<gene>
    <name evidence="9" type="ORF">SAMN05443428_10985</name>
</gene>
<name>A0A1T4XI02_9CLOT</name>
<reference evidence="10" key="1">
    <citation type="submission" date="2017-02" db="EMBL/GenBank/DDBJ databases">
        <authorList>
            <person name="Varghese N."/>
            <person name="Submissions S."/>
        </authorList>
    </citation>
    <scope>NUCLEOTIDE SEQUENCE [LARGE SCALE GENOMIC DNA]</scope>
    <source>
        <strain evidence="10">USBA 833</strain>
    </source>
</reference>
<feature type="domain" description="Phosphomannose isomerase type I catalytic" evidence="7">
    <location>
        <begin position="7"/>
        <end position="105"/>
    </location>
</feature>
<dbReference type="RefSeq" id="WP_078696508.1">
    <property type="nucleotide sequence ID" value="NZ_FUYH01000009.1"/>
</dbReference>
<evidence type="ECO:0000313" key="10">
    <source>
        <dbReference type="Proteomes" id="UP000190105"/>
    </source>
</evidence>
<keyword evidence="2 5" id="KW-0862">Zinc</keyword>
<dbReference type="GO" id="GO:0005975">
    <property type="term" value="P:carbohydrate metabolic process"/>
    <property type="evidence" value="ECO:0007669"/>
    <property type="project" value="InterPro"/>
</dbReference>
<feature type="binding site" evidence="5">
    <location>
        <position position="175"/>
    </location>
    <ligand>
        <name>Zn(2+)</name>
        <dbReference type="ChEBI" id="CHEBI:29105"/>
    </ligand>
</feature>
<feature type="binding site" evidence="5">
    <location>
        <position position="117"/>
    </location>
    <ligand>
        <name>Zn(2+)</name>
        <dbReference type="ChEBI" id="CHEBI:29105"/>
    </ligand>
</feature>
<dbReference type="InterPro" id="IPR051804">
    <property type="entry name" value="Carb_Metab_Reg_Kinase/Isom"/>
</dbReference>
<evidence type="ECO:0000256" key="1">
    <source>
        <dbReference type="ARBA" id="ARBA00022723"/>
    </source>
</evidence>
<organism evidence="9 10">
    <name type="scientific">Caloramator quimbayensis</name>
    <dbReference type="NCBI Taxonomy" id="1147123"/>
    <lineage>
        <taxon>Bacteria</taxon>
        <taxon>Bacillati</taxon>
        <taxon>Bacillota</taxon>
        <taxon>Clostridia</taxon>
        <taxon>Eubacteriales</taxon>
        <taxon>Clostridiaceae</taxon>
        <taxon>Caloramator</taxon>
    </lineage>
</organism>
<feature type="binding site" evidence="5">
    <location>
        <position position="100"/>
    </location>
    <ligand>
        <name>Zn(2+)</name>
        <dbReference type="ChEBI" id="CHEBI:29105"/>
    </ligand>
</feature>